<dbReference type="EMBL" id="JAHIBW010000004">
    <property type="protein sequence ID" value="KAG7311110.1"/>
    <property type="molecule type" value="Genomic_DNA"/>
</dbReference>
<sequence length="64" mass="6656">WSGAGVAAAAHIDGDAPACDGWYLLLVIRGPPLLPMTVTSHGPPPPPLPPAALWAANRHNLWAE</sequence>
<gene>
    <name evidence="1" type="ORF">JYU34_002084</name>
</gene>
<dbReference type="Proteomes" id="UP000823941">
    <property type="component" value="Chromosome 4"/>
</dbReference>
<comment type="caution">
    <text evidence="1">The sequence shown here is derived from an EMBL/GenBank/DDBJ whole genome shotgun (WGS) entry which is preliminary data.</text>
</comment>
<feature type="non-terminal residue" evidence="1">
    <location>
        <position position="1"/>
    </location>
</feature>
<evidence type="ECO:0000313" key="1">
    <source>
        <dbReference type="EMBL" id="KAG7311110.1"/>
    </source>
</evidence>
<protein>
    <submittedName>
        <fullName evidence="1">Uncharacterized protein</fullName>
    </submittedName>
</protein>
<keyword evidence="2" id="KW-1185">Reference proteome</keyword>
<evidence type="ECO:0000313" key="2">
    <source>
        <dbReference type="Proteomes" id="UP000823941"/>
    </source>
</evidence>
<proteinExistence type="predicted"/>
<name>A0ABQ7R1D6_PLUXY</name>
<organism evidence="1 2">
    <name type="scientific">Plutella xylostella</name>
    <name type="common">Diamondback moth</name>
    <name type="synonym">Plutella maculipennis</name>
    <dbReference type="NCBI Taxonomy" id="51655"/>
    <lineage>
        <taxon>Eukaryota</taxon>
        <taxon>Metazoa</taxon>
        <taxon>Ecdysozoa</taxon>
        <taxon>Arthropoda</taxon>
        <taxon>Hexapoda</taxon>
        <taxon>Insecta</taxon>
        <taxon>Pterygota</taxon>
        <taxon>Neoptera</taxon>
        <taxon>Endopterygota</taxon>
        <taxon>Lepidoptera</taxon>
        <taxon>Glossata</taxon>
        <taxon>Ditrysia</taxon>
        <taxon>Yponomeutoidea</taxon>
        <taxon>Plutellidae</taxon>
        <taxon>Plutella</taxon>
    </lineage>
</organism>
<reference evidence="1 2" key="1">
    <citation type="submission" date="2021-06" db="EMBL/GenBank/DDBJ databases">
        <title>A haploid diamondback moth (Plutella xylostella L.) genome assembly resolves 31 chromosomes and identifies a diamide resistance mutation.</title>
        <authorList>
            <person name="Ward C.M."/>
            <person name="Perry K.D."/>
            <person name="Baker G."/>
            <person name="Powis K."/>
            <person name="Heckel D.G."/>
            <person name="Baxter S.W."/>
        </authorList>
    </citation>
    <scope>NUCLEOTIDE SEQUENCE [LARGE SCALE GENOMIC DNA]</scope>
    <source>
        <strain evidence="1 2">LV</strain>
        <tissue evidence="1">Single pupa</tissue>
    </source>
</reference>
<accession>A0ABQ7R1D6</accession>